<proteinExistence type="predicted"/>
<organism evidence="1 2">
    <name type="scientific">Candidatus Acetatifactor stercoripullorum</name>
    <dbReference type="NCBI Taxonomy" id="2838414"/>
    <lineage>
        <taxon>Bacteria</taxon>
        <taxon>Bacillati</taxon>
        <taxon>Bacillota</taxon>
        <taxon>Clostridia</taxon>
        <taxon>Lachnospirales</taxon>
        <taxon>Lachnospiraceae</taxon>
        <taxon>Acetatifactor</taxon>
    </lineage>
</organism>
<reference evidence="1" key="2">
    <citation type="submission" date="2021-04" db="EMBL/GenBank/DDBJ databases">
        <authorList>
            <person name="Gilroy R."/>
        </authorList>
    </citation>
    <scope>NUCLEOTIDE SEQUENCE</scope>
    <source>
        <strain evidence="1">CHK195-6426</strain>
    </source>
</reference>
<dbReference type="Proteomes" id="UP000824265">
    <property type="component" value="Unassembled WGS sequence"/>
</dbReference>
<sequence>MVSDRNLEIINSIKQSDLNSHKALRDLLDMAKVIADEQGDNDLAYALKLSDFVKRKVPALPVSAGMNELYWEALKFEAPHRFESFLLYMERRRRPEKRFYQPRRRTLHIVAEDLQDLEDGRLDFYGLSLPPRVGKSTICIFFLAWVIGKRPASHNAMSGHSGILADRFYTDVMKLTTSEEYTFSEIFPDVKVRATSADKKELRYDETESFATLTCRGIDGTWTGAVDISADGYLYVDDMVRDRTESLSPKRLEARYQDYLNVLVDRKNDGSRELMVGTRWNVLDPLGRAESENKNNPRYRFRKIPALNEHDESNFEYDYGKGFSTQYYRDMREKLDRNEWMAKYQQKPFIREGLLFPLDELDTTFNGVLPDGDCLTAAACDVAWGGGDSLSMPFGKAYGSREDGPVYITDWIFNKGDKYVTKPLVVAKTLQHRPNMERFEANNGGDEYAESVNSMLKEQGFKTSITWAKASNQIGKMAKIIQYAPDIKRRFRFLKPELQSEEYKAAMEELGMITQVGKNEHEDSADGLVQLLQLISGEVYAKCEAMERPF</sequence>
<dbReference type="EMBL" id="DXGH01000073">
    <property type="protein sequence ID" value="HIW82629.1"/>
    <property type="molecule type" value="Genomic_DNA"/>
</dbReference>
<name>A0A9D1R807_9FIRM</name>
<dbReference type="AlphaFoldDB" id="A0A9D1R807"/>
<comment type="caution">
    <text evidence="1">The sequence shown here is derived from an EMBL/GenBank/DDBJ whole genome shotgun (WGS) entry which is preliminary data.</text>
</comment>
<reference evidence="1" key="1">
    <citation type="journal article" date="2021" name="PeerJ">
        <title>Extensive microbial diversity within the chicken gut microbiome revealed by metagenomics and culture.</title>
        <authorList>
            <person name="Gilroy R."/>
            <person name="Ravi A."/>
            <person name="Getino M."/>
            <person name="Pursley I."/>
            <person name="Horton D.L."/>
            <person name="Alikhan N.F."/>
            <person name="Baker D."/>
            <person name="Gharbi K."/>
            <person name="Hall N."/>
            <person name="Watson M."/>
            <person name="Adriaenssens E.M."/>
            <person name="Foster-Nyarko E."/>
            <person name="Jarju S."/>
            <person name="Secka A."/>
            <person name="Antonio M."/>
            <person name="Oren A."/>
            <person name="Chaudhuri R.R."/>
            <person name="La Ragione R."/>
            <person name="Hildebrand F."/>
            <person name="Pallen M.J."/>
        </authorList>
    </citation>
    <scope>NUCLEOTIDE SEQUENCE</scope>
    <source>
        <strain evidence="1">CHK195-6426</strain>
    </source>
</reference>
<accession>A0A9D1R807</accession>
<protein>
    <recommendedName>
        <fullName evidence="3">Terminase large subunit</fullName>
    </recommendedName>
</protein>
<evidence type="ECO:0000313" key="1">
    <source>
        <dbReference type="EMBL" id="HIW82629.1"/>
    </source>
</evidence>
<gene>
    <name evidence="1" type="ORF">H9742_14105</name>
</gene>
<evidence type="ECO:0008006" key="3">
    <source>
        <dbReference type="Google" id="ProtNLM"/>
    </source>
</evidence>
<evidence type="ECO:0000313" key="2">
    <source>
        <dbReference type="Proteomes" id="UP000824265"/>
    </source>
</evidence>